<feature type="signal peptide" evidence="1">
    <location>
        <begin position="1"/>
        <end position="23"/>
    </location>
</feature>
<evidence type="ECO:0000256" key="1">
    <source>
        <dbReference type="SAM" id="SignalP"/>
    </source>
</evidence>
<evidence type="ECO:0000313" key="2">
    <source>
        <dbReference type="EMBL" id="AGA80279.1"/>
    </source>
</evidence>
<reference evidence="3" key="1">
    <citation type="submission" date="2012-02" db="EMBL/GenBank/DDBJ databases">
        <title>The complete genome of Echinicola vietnamensis DSM 17526.</title>
        <authorList>
            <person name="Lucas S."/>
            <person name="Copeland A."/>
            <person name="Lapidus A."/>
            <person name="Glavina del Rio T."/>
            <person name="Dalin E."/>
            <person name="Tice H."/>
            <person name="Bruce D."/>
            <person name="Goodwin L."/>
            <person name="Pitluck S."/>
            <person name="Peters L."/>
            <person name="Ovchinnikova G."/>
            <person name="Teshima H."/>
            <person name="Kyrpides N."/>
            <person name="Mavromatis K."/>
            <person name="Ivanova N."/>
            <person name="Brettin T."/>
            <person name="Detter J.C."/>
            <person name="Han C."/>
            <person name="Larimer F."/>
            <person name="Land M."/>
            <person name="Hauser L."/>
            <person name="Markowitz V."/>
            <person name="Cheng J.-F."/>
            <person name="Hugenholtz P."/>
            <person name="Woyke T."/>
            <person name="Wu D."/>
            <person name="Brambilla E."/>
            <person name="Klenk H.-P."/>
            <person name="Eisen J.A."/>
        </authorList>
    </citation>
    <scope>NUCLEOTIDE SEQUENCE [LARGE SCALE GENOMIC DNA]</scope>
    <source>
        <strain evidence="3">DSM 17526 / LMG 23754 / KMM 6221</strain>
    </source>
</reference>
<evidence type="ECO:0000313" key="3">
    <source>
        <dbReference type="Proteomes" id="UP000010796"/>
    </source>
</evidence>
<dbReference type="OrthoDB" id="1099523at2"/>
<gene>
    <name evidence="2" type="ordered locus">Echvi_4072</name>
</gene>
<organism evidence="2 3">
    <name type="scientific">Echinicola vietnamensis (strain DSM 17526 / LMG 23754 / KMM 6221)</name>
    <dbReference type="NCBI Taxonomy" id="926556"/>
    <lineage>
        <taxon>Bacteria</taxon>
        <taxon>Pseudomonadati</taxon>
        <taxon>Bacteroidota</taxon>
        <taxon>Cytophagia</taxon>
        <taxon>Cytophagales</taxon>
        <taxon>Cyclobacteriaceae</taxon>
        <taxon>Echinicola</taxon>
    </lineage>
</organism>
<keyword evidence="3" id="KW-1185">Reference proteome</keyword>
<dbReference type="EMBL" id="CP003346">
    <property type="protein sequence ID" value="AGA80279.1"/>
    <property type="molecule type" value="Genomic_DNA"/>
</dbReference>
<name>L0G225_ECHVK</name>
<keyword evidence="1" id="KW-0732">Signal</keyword>
<feature type="chain" id="PRO_5003942946" evidence="1">
    <location>
        <begin position="24"/>
        <end position="474"/>
    </location>
</feature>
<dbReference type="eggNOG" id="COG2247">
    <property type="taxonomic scope" value="Bacteria"/>
</dbReference>
<dbReference type="KEGG" id="evi:Echvi_4072"/>
<sequence>MMENTTKCLFWLWLCLRVTALSAQDQKMNAGIFPAAEVEYVKLIDWKRFEGKSMVTDSQQLAGKLLLNANKYALTTWWQERGFSELSQHGYLDLKGISEHRVRPVAAEAEALAASLRLGLYDPASVGVSEHEAAEKTILLIKSLAHAHLANTENGWGREWQSALWAGYSAFAGWMMWDKLDDQTQMEVLKMIRVECEWIMHDKGLPQIKTYRNRHGEIISPGDTGSEENAWDGLILTVASAMMPAHPQQSKWMEKLIFLTLNATARPSDLESTQLVNGKPLREWLIGSNINEDGTAVNHHFIHPDYMTSVFEFNPIKYFWLADMEVSMAMVHNIDVVFGGFADLTFTAGETITGGEVKAPGGTIFIQGTGDIYYPLGTDWGEGRRMNFVMFNSIAAAFSPNPAVRKRAREWMLLQGQEALEMQGRFEDGHTYMNEKEDAYKSREAWVADKATSTYIIEALQLTEAPRFTNQKIK</sequence>
<dbReference type="AlphaFoldDB" id="L0G225"/>
<proteinExistence type="predicted"/>
<dbReference type="Proteomes" id="UP000010796">
    <property type="component" value="Chromosome"/>
</dbReference>
<accession>L0G225</accession>
<dbReference type="HOGENOM" id="CLU_039048_0_0_10"/>
<protein>
    <submittedName>
        <fullName evidence="2">Uncharacterized protein</fullName>
    </submittedName>
</protein>
<dbReference type="RefSeq" id="WP_015267814.1">
    <property type="nucleotide sequence ID" value="NC_019904.1"/>
</dbReference>